<keyword evidence="1" id="KW-1133">Transmembrane helix</keyword>
<evidence type="ECO:0000256" key="1">
    <source>
        <dbReference type="SAM" id="Phobius"/>
    </source>
</evidence>
<keyword evidence="1" id="KW-0812">Transmembrane</keyword>
<keyword evidence="1" id="KW-0472">Membrane</keyword>
<accession>A0A840TKA8</accession>
<dbReference type="AlphaFoldDB" id="A0A840TKA8"/>
<evidence type="ECO:0000313" key="2">
    <source>
        <dbReference type="EMBL" id="MBB5282237.1"/>
    </source>
</evidence>
<organism evidence="2 3">
    <name type="scientific">Rhabdobacter roseus</name>
    <dbReference type="NCBI Taxonomy" id="1655419"/>
    <lineage>
        <taxon>Bacteria</taxon>
        <taxon>Pseudomonadati</taxon>
        <taxon>Bacteroidota</taxon>
        <taxon>Cytophagia</taxon>
        <taxon>Cytophagales</taxon>
        <taxon>Cytophagaceae</taxon>
        <taxon>Rhabdobacter</taxon>
    </lineage>
</organism>
<gene>
    <name evidence="2" type="ORF">HNQ92_000358</name>
</gene>
<keyword evidence="3" id="KW-1185">Reference proteome</keyword>
<dbReference type="EMBL" id="JACHGF010000001">
    <property type="protein sequence ID" value="MBB5282237.1"/>
    <property type="molecule type" value="Genomic_DNA"/>
</dbReference>
<reference evidence="2 3" key="1">
    <citation type="submission" date="2020-08" db="EMBL/GenBank/DDBJ databases">
        <title>Genomic Encyclopedia of Type Strains, Phase IV (KMG-IV): sequencing the most valuable type-strain genomes for metagenomic binning, comparative biology and taxonomic classification.</title>
        <authorList>
            <person name="Goeker M."/>
        </authorList>
    </citation>
    <scope>NUCLEOTIDE SEQUENCE [LARGE SCALE GENOMIC DNA]</scope>
    <source>
        <strain evidence="2 3">DSM 105074</strain>
    </source>
</reference>
<proteinExistence type="predicted"/>
<evidence type="ECO:0000313" key="3">
    <source>
        <dbReference type="Proteomes" id="UP000557307"/>
    </source>
</evidence>
<dbReference type="Proteomes" id="UP000557307">
    <property type="component" value="Unassembled WGS sequence"/>
</dbReference>
<feature type="transmembrane region" description="Helical" evidence="1">
    <location>
        <begin position="53"/>
        <end position="75"/>
    </location>
</feature>
<dbReference type="RefSeq" id="WP_184170004.1">
    <property type="nucleotide sequence ID" value="NZ_JACHGF010000001.1"/>
</dbReference>
<comment type="caution">
    <text evidence="2">The sequence shown here is derived from an EMBL/GenBank/DDBJ whole genome shotgun (WGS) entry which is preliminary data.</text>
</comment>
<name>A0A840TKA8_9BACT</name>
<protein>
    <submittedName>
        <fullName evidence="2">Uncharacterized protein</fullName>
    </submittedName>
</protein>
<sequence length="226" mass="24310">MSKKEDKHELDELFRGNARYLADQPPRGFDQEAVWQQLQTQLPLRPRRRKWPIAWVAAAAVVALTVLVGGVWVLWPEPGTLPVAQPQVPKYPASPAPSQVPVAPGTLAAATTKQHSQVPARQVPSAPEPKAEAIVPPPSTPAEVPAGVAPPEVAEVLAEAGSAEGTLVVKKPEKPRFRVVHVNELRAPEVPQTPSRLHVAVRIGLPGPAEVPVATEARPWLRVPLP</sequence>